<keyword evidence="2" id="KW-0805">Transcription regulation</keyword>
<evidence type="ECO:0000313" key="7">
    <source>
        <dbReference type="Proteomes" id="UP000600865"/>
    </source>
</evidence>
<dbReference type="PRINTS" id="PR00039">
    <property type="entry name" value="HTHLYSR"/>
</dbReference>
<dbReference type="Gene3D" id="1.10.10.10">
    <property type="entry name" value="Winged helix-like DNA-binding domain superfamily/Winged helix DNA-binding domain"/>
    <property type="match status" value="1"/>
</dbReference>
<dbReference type="InterPro" id="IPR036388">
    <property type="entry name" value="WH-like_DNA-bd_sf"/>
</dbReference>
<proteinExistence type="inferred from homology"/>
<evidence type="ECO:0000259" key="5">
    <source>
        <dbReference type="PROSITE" id="PS50931"/>
    </source>
</evidence>
<evidence type="ECO:0000313" key="6">
    <source>
        <dbReference type="EMBL" id="GGX68079.1"/>
    </source>
</evidence>
<dbReference type="Pfam" id="PF00126">
    <property type="entry name" value="HTH_1"/>
    <property type="match status" value="1"/>
</dbReference>
<protein>
    <submittedName>
        <fullName evidence="6">LysR family transcriptional regulator</fullName>
    </submittedName>
</protein>
<evidence type="ECO:0000256" key="3">
    <source>
        <dbReference type="ARBA" id="ARBA00023125"/>
    </source>
</evidence>
<dbReference type="PANTHER" id="PTHR30537">
    <property type="entry name" value="HTH-TYPE TRANSCRIPTIONAL REGULATOR"/>
    <property type="match status" value="1"/>
</dbReference>
<dbReference type="PANTHER" id="PTHR30537:SF3">
    <property type="entry name" value="TRANSCRIPTIONAL REGULATORY PROTEIN"/>
    <property type="match status" value="1"/>
</dbReference>
<dbReference type="PROSITE" id="PS50931">
    <property type="entry name" value="HTH_LYSR"/>
    <property type="match status" value="1"/>
</dbReference>
<gene>
    <name evidence="6" type="ORF">GCM10011309_17280</name>
</gene>
<keyword evidence="7" id="KW-1185">Reference proteome</keyword>
<dbReference type="Proteomes" id="UP000600865">
    <property type="component" value="Unassembled WGS sequence"/>
</dbReference>
<dbReference type="SUPFAM" id="SSF53850">
    <property type="entry name" value="Periplasmic binding protein-like II"/>
    <property type="match status" value="1"/>
</dbReference>
<dbReference type="Pfam" id="PF03466">
    <property type="entry name" value="LysR_substrate"/>
    <property type="match status" value="1"/>
</dbReference>
<organism evidence="6 7">
    <name type="scientific">Litorimonas cladophorae</name>
    <dbReference type="NCBI Taxonomy" id="1220491"/>
    <lineage>
        <taxon>Bacteria</taxon>
        <taxon>Pseudomonadati</taxon>
        <taxon>Pseudomonadota</taxon>
        <taxon>Alphaproteobacteria</taxon>
        <taxon>Maricaulales</taxon>
        <taxon>Robiginitomaculaceae</taxon>
    </lineage>
</organism>
<dbReference type="InterPro" id="IPR000847">
    <property type="entry name" value="LysR_HTH_N"/>
</dbReference>
<evidence type="ECO:0000256" key="2">
    <source>
        <dbReference type="ARBA" id="ARBA00023015"/>
    </source>
</evidence>
<dbReference type="InterPro" id="IPR058163">
    <property type="entry name" value="LysR-type_TF_proteobact-type"/>
</dbReference>
<sequence length="334" mass="36944">MKNWSDYPIFLAVAEAGSLTAAGRALGMSQPTVGRRIRALEDHFGTPLLKRENGQLVPTNFGQSMLDHIRRMQEEASAIDRSSATLEDSLSGVVRLSATEGIGTSWLPGVMQKFRAEHPDVLIDIGIGFQSFNLAQREADIALRWRSPGEQNSLIGRKVAEVGFGLFASPDYLSRRGSPSTPEDLVEHDGVLAQIMDGKSLWLMDDDGKMIYKPKRVTFNTNSIWAFDQALVHGYGIGVLPMCGVNAKALGLVRVLPEIVHMESLYLVAHQDLKRSMRIRAVFDYLVGAFREDDEFFQGLSASNYDCDACDENGGHNMLSPRVHRHKGLQIVAE</sequence>
<dbReference type="Gene3D" id="3.40.190.290">
    <property type="match status" value="1"/>
</dbReference>
<name>A0A918NG56_9PROT</name>
<accession>A0A918NG56</accession>
<dbReference type="InterPro" id="IPR036390">
    <property type="entry name" value="WH_DNA-bd_sf"/>
</dbReference>
<dbReference type="SUPFAM" id="SSF46785">
    <property type="entry name" value="Winged helix' DNA-binding domain"/>
    <property type="match status" value="1"/>
</dbReference>
<dbReference type="InterPro" id="IPR005119">
    <property type="entry name" value="LysR_subst-bd"/>
</dbReference>
<dbReference type="FunFam" id="1.10.10.10:FF:000001">
    <property type="entry name" value="LysR family transcriptional regulator"/>
    <property type="match status" value="1"/>
</dbReference>
<dbReference type="GO" id="GO:0006351">
    <property type="term" value="P:DNA-templated transcription"/>
    <property type="evidence" value="ECO:0007669"/>
    <property type="project" value="TreeGrafter"/>
</dbReference>
<comment type="caution">
    <text evidence="6">The sequence shown here is derived from an EMBL/GenBank/DDBJ whole genome shotgun (WGS) entry which is preliminary data.</text>
</comment>
<evidence type="ECO:0000256" key="4">
    <source>
        <dbReference type="ARBA" id="ARBA00023163"/>
    </source>
</evidence>
<dbReference type="EMBL" id="BMYV01000002">
    <property type="protein sequence ID" value="GGX68079.1"/>
    <property type="molecule type" value="Genomic_DNA"/>
</dbReference>
<evidence type="ECO:0000256" key="1">
    <source>
        <dbReference type="ARBA" id="ARBA00009437"/>
    </source>
</evidence>
<feature type="domain" description="HTH lysR-type" evidence="5">
    <location>
        <begin position="9"/>
        <end position="59"/>
    </location>
</feature>
<dbReference type="AlphaFoldDB" id="A0A918NG56"/>
<dbReference type="RefSeq" id="WP_189584413.1">
    <property type="nucleotide sequence ID" value="NZ_BMYV01000002.1"/>
</dbReference>
<keyword evidence="4" id="KW-0804">Transcription</keyword>
<dbReference type="GO" id="GO:0043565">
    <property type="term" value="F:sequence-specific DNA binding"/>
    <property type="evidence" value="ECO:0007669"/>
    <property type="project" value="TreeGrafter"/>
</dbReference>
<dbReference type="GO" id="GO:0003700">
    <property type="term" value="F:DNA-binding transcription factor activity"/>
    <property type="evidence" value="ECO:0007669"/>
    <property type="project" value="InterPro"/>
</dbReference>
<reference evidence="6 7" key="1">
    <citation type="journal article" date="2014" name="Int. J. Syst. Evol. Microbiol.">
        <title>Complete genome sequence of Corynebacterium casei LMG S-19264T (=DSM 44701T), isolated from a smear-ripened cheese.</title>
        <authorList>
            <consortium name="US DOE Joint Genome Institute (JGI-PGF)"/>
            <person name="Walter F."/>
            <person name="Albersmeier A."/>
            <person name="Kalinowski J."/>
            <person name="Ruckert C."/>
        </authorList>
    </citation>
    <scope>NUCLEOTIDE SEQUENCE [LARGE SCALE GENOMIC DNA]</scope>
    <source>
        <strain evidence="6 7">KCTC 23968</strain>
    </source>
</reference>
<keyword evidence="3" id="KW-0238">DNA-binding</keyword>
<comment type="similarity">
    <text evidence="1">Belongs to the LysR transcriptional regulatory family.</text>
</comment>